<accession>A0A9N9JJS4</accession>
<organism evidence="2 3">
    <name type="scientific">Acaulospora morrowiae</name>
    <dbReference type="NCBI Taxonomy" id="94023"/>
    <lineage>
        <taxon>Eukaryota</taxon>
        <taxon>Fungi</taxon>
        <taxon>Fungi incertae sedis</taxon>
        <taxon>Mucoromycota</taxon>
        <taxon>Glomeromycotina</taxon>
        <taxon>Glomeromycetes</taxon>
        <taxon>Diversisporales</taxon>
        <taxon>Acaulosporaceae</taxon>
        <taxon>Acaulospora</taxon>
    </lineage>
</organism>
<evidence type="ECO:0000313" key="3">
    <source>
        <dbReference type="Proteomes" id="UP000789342"/>
    </source>
</evidence>
<feature type="region of interest" description="Disordered" evidence="1">
    <location>
        <begin position="1"/>
        <end position="31"/>
    </location>
</feature>
<proteinExistence type="predicted"/>
<comment type="caution">
    <text evidence="2">The sequence shown here is derived from an EMBL/GenBank/DDBJ whole genome shotgun (WGS) entry which is preliminary data.</text>
</comment>
<protein>
    <submittedName>
        <fullName evidence="2">17531_t:CDS:1</fullName>
    </submittedName>
</protein>
<feature type="non-terminal residue" evidence="2">
    <location>
        <position position="1"/>
    </location>
</feature>
<dbReference type="Proteomes" id="UP000789342">
    <property type="component" value="Unassembled WGS sequence"/>
</dbReference>
<reference evidence="2" key="1">
    <citation type="submission" date="2021-06" db="EMBL/GenBank/DDBJ databases">
        <authorList>
            <person name="Kallberg Y."/>
            <person name="Tangrot J."/>
            <person name="Rosling A."/>
        </authorList>
    </citation>
    <scope>NUCLEOTIDE SEQUENCE</scope>
    <source>
        <strain evidence="2">CL551</strain>
    </source>
</reference>
<sequence>GKADSQNAEIQSNKAKEQNFNVDSSSSGTSMFGKRILKTPFLYSSNNAENHQQEQAASMDNLAASLNKANSENYNLQDDQASTKMVNKRGIYLE</sequence>
<name>A0A9N9JJS4_9GLOM</name>
<evidence type="ECO:0000256" key="1">
    <source>
        <dbReference type="SAM" id="MobiDB-lite"/>
    </source>
</evidence>
<dbReference type="AlphaFoldDB" id="A0A9N9JJS4"/>
<feature type="compositionally biased region" description="Polar residues" evidence="1">
    <location>
        <begin position="1"/>
        <end position="30"/>
    </location>
</feature>
<dbReference type="EMBL" id="CAJVPV010054011">
    <property type="protein sequence ID" value="CAG8782668.1"/>
    <property type="molecule type" value="Genomic_DNA"/>
</dbReference>
<keyword evidence="3" id="KW-1185">Reference proteome</keyword>
<gene>
    <name evidence="2" type="ORF">AMORRO_LOCUS17458</name>
</gene>
<evidence type="ECO:0000313" key="2">
    <source>
        <dbReference type="EMBL" id="CAG8782668.1"/>
    </source>
</evidence>
<dbReference type="OrthoDB" id="10602858at2759"/>